<proteinExistence type="predicted"/>
<dbReference type="AlphaFoldDB" id="A0A2Z6IMY9"/>
<dbReference type="KEGG" id="afj:AFERRID_24320"/>
<reference evidence="2 3" key="1">
    <citation type="journal article" date="2018" name="Microbiol. Resour. Announc.">
        <title>Complete Genome Sequence of Acidithiobacillus ferridurans JCM 18981.</title>
        <authorList>
            <person name="Miyauchi T."/>
            <person name="Kouzuma A."/>
            <person name="Abe T."/>
            <person name="Watanabe K."/>
        </authorList>
    </citation>
    <scope>NUCLEOTIDE SEQUENCE [LARGE SCALE GENOMIC DNA]</scope>
    <source>
        <strain evidence="3">ATCC 33020 / DSM 29468 / JCM 18981 / 11Fe</strain>
    </source>
</reference>
<accession>A0A2Z6IMY9</accession>
<dbReference type="EMBL" id="AP018795">
    <property type="protein sequence ID" value="BBF66214.1"/>
    <property type="molecule type" value="Genomic_DNA"/>
</dbReference>
<sequence length="154" mass="17455">MPDDIRLPVRKKCLGVCVNAQNQPYYQRYHKKQDGGHEDQEQDMLAVSVADSQSQEMANRSSKRKVDRQSDSMYERGISSICGSPSPVFFFSLVWIPIGAHLAHRPNDAKLRYTDRQKGTPCQEIHQSKSLMWSVEIFPPEGTSLEFPVATPST</sequence>
<evidence type="ECO:0000313" key="2">
    <source>
        <dbReference type="EMBL" id="BBF66214.1"/>
    </source>
</evidence>
<keyword evidence="3" id="KW-1185">Reference proteome</keyword>
<protein>
    <submittedName>
        <fullName evidence="2">Uncharacterized protein</fullName>
    </submittedName>
</protein>
<organism evidence="2 3">
    <name type="scientific">Acidithiobacillus ferridurans</name>
    <dbReference type="NCBI Taxonomy" id="1232575"/>
    <lineage>
        <taxon>Bacteria</taxon>
        <taxon>Pseudomonadati</taxon>
        <taxon>Pseudomonadota</taxon>
        <taxon>Acidithiobacillia</taxon>
        <taxon>Acidithiobacillales</taxon>
        <taxon>Acidithiobacillaceae</taxon>
        <taxon>Acidithiobacillus</taxon>
    </lineage>
</organism>
<dbReference type="Proteomes" id="UP000280188">
    <property type="component" value="Chromosome"/>
</dbReference>
<gene>
    <name evidence="2" type="ORF">AFERRID_24320</name>
</gene>
<evidence type="ECO:0000256" key="1">
    <source>
        <dbReference type="SAM" id="MobiDB-lite"/>
    </source>
</evidence>
<evidence type="ECO:0000313" key="3">
    <source>
        <dbReference type="Proteomes" id="UP000280188"/>
    </source>
</evidence>
<feature type="region of interest" description="Disordered" evidence="1">
    <location>
        <begin position="49"/>
        <end position="71"/>
    </location>
</feature>
<name>A0A2Z6IMY9_ACIFI</name>
<feature type="compositionally biased region" description="Polar residues" evidence="1">
    <location>
        <begin position="50"/>
        <end position="60"/>
    </location>
</feature>